<dbReference type="Proteomes" id="UP001057402">
    <property type="component" value="Chromosome 2"/>
</dbReference>
<sequence length="112" mass="12497">MSGYGDICLNISFAYFFLILVKNCHSGFDTVDLREPREGIADVRMLVLSIYIIWVNIDMTGKKHSLVGSLWPKSGEKITTCLRVTGILGILPRGKRESSQDRCSFNLVAVSI</sequence>
<proteinExistence type="predicted"/>
<evidence type="ECO:0000313" key="2">
    <source>
        <dbReference type="Proteomes" id="UP001057402"/>
    </source>
</evidence>
<gene>
    <name evidence="1" type="ORF">MLD38_003593</name>
</gene>
<dbReference type="EMBL" id="CM042881">
    <property type="protein sequence ID" value="KAI4385585.1"/>
    <property type="molecule type" value="Genomic_DNA"/>
</dbReference>
<accession>A0ACB9S339</accession>
<keyword evidence="2" id="KW-1185">Reference proteome</keyword>
<name>A0ACB9S339_9MYRT</name>
<protein>
    <submittedName>
        <fullName evidence="1">Uncharacterized protein</fullName>
    </submittedName>
</protein>
<comment type="caution">
    <text evidence="1">The sequence shown here is derived from an EMBL/GenBank/DDBJ whole genome shotgun (WGS) entry which is preliminary data.</text>
</comment>
<evidence type="ECO:0000313" key="1">
    <source>
        <dbReference type="EMBL" id="KAI4385585.1"/>
    </source>
</evidence>
<organism evidence="1 2">
    <name type="scientific">Melastoma candidum</name>
    <dbReference type="NCBI Taxonomy" id="119954"/>
    <lineage>
        <taxon>Eukaryota</taxon>
        <taxon>Viridiplantae</taxon>
        <taxon>Streptophyta</taxon>
        <taxon>Embryophyta</taxon>
        <taxon>Tracheophyta</taxon>
        <taxon>Spermatophyta</taxon>
        <taxon>Magnoliopsida</taxon>
        <taxon>eudicotyledons</taxon>
        <taxon>Gunneridae</taxon>
        <taxon>Pentapetalae</taxon>
        <taxon>rosids</taxon>
        <taxon>malvids</taxon>
        <taxon>Myrtales</taxon>
        <taxon>Melastomataceae</taxon>
        <taxon>Melastomatoideae</taxon>
        <taxon>Melastomateae</taxon>
        <taxon>Melastoma</taxon>
    </lineage>
</organism>
<reference evidence="2" key="1">
    <citation type="journal article" date="2023" name="Front. Plant Sci.">
        <title>Chromosomal-level genome assembly of Melastoma candidum provides insights into trichome evolution.</title>
        <authorList>
            <person name="Zhong Y."/>
            <person name="Wu W."/>
            <person name="Sun C."/>
            <person name="Zou P."/>
            <person name="Liu Y."/>
            <person name="Dai S."/>
            <person name="Zhou R."/>
        </authorList>
    </citation>
    <scope>NUCLEOTIDE SEQUENCE [LARGE SCALE GENOMIC DNA]</scope>
</reference>